<sequence>MSGRHAKPDRMWPPFAGLALVAAGIGAAVITGCVDAHGAPAPAKIEQPDAPVEQAASNTVDGVIDGAAPHMVRWRRGDTP</sequence>
<evidence type="ECO:0000313" key="2">
    <source>
        <dbReference type="Proteomes" id="UP000184388"/>
    </source>
</evidence>
<dbReference type="RefSeq" id="WP_073449955.1">
    <property type="nucleotide sequence ID" value="NZ_FRBK01000036.1"/>
</dbReference>
<reference evidence="2" key="1">
    <citation type="submission" date="2016-11" db="EMBL/GenBank/DDBJ databases">
        <authorList>
            <person name="Jaros S."/>
            <person name="Januszkiewicz K."/>
            <person name="Wedrychowicz H."/>
        </authorList>
    </citation>
    <scope>NUCLEOTIDE SEQUENCE [LARGE SCALE GENOMIC DNA]</scope>
    <source>
        <strain evidence="2">CGMCC 4.3555</strain>
    </source>
</reference>
<dbReference type="EMBL" id="FRBK01000036">
    <property type="protein sequence ID" value="SHN32461.1"/>
    <property type="molecule type" value="Genomic_DNA"/>
</dbReference>
<name>A0A9X8N9A5_9ACTN</name>
<dbReference type="Proteomes" id="UP000184388">
    <property type="component" value="Unassembled WGS sequence"/>
</dbReference>
<proteinExistence type="predicted"/>
<evidence type="ECO:0008006" key="3">
    <source>
        <dbReference type="Google" id="ProtNLM"/>
    </source>
</evidence>
<dbReference type="AlphaFoldDB" id="A0A9X8N9A5"/>
<protein>
    <recommendedName>
        <fullName evidence="3">Lipoprotein</fullName>
    </recommendedName>
</protein>
<evidence type="ECO:0000313" key="1">
    <source>
        <dbReference type="EMBL" id="SHN32461.1"/>
    </source>
</evidence>
<comment type="caution">
    <text evidence="1">The sequence shown here is derived from an EMBL/GenBank/DDBJ whole genome shotgun (WGS) entry which is preliminary data.</text>
</comment>
<dbReference type="PROSITE" id="PS51257">
    <property type="entry name" value="PROKAR_LIPOPROTEIN"/>
    <property type="match status" value="1"/>
</dbReference>
<accession>A0A9X8N9A5</accession>
<gene>
    <name evidence="1" type="ORF">SAMN05216268_13627</name>
</gene>
<organism evidence="1 2">
    <name type="scientific">Streptomyces yunnanensis</name>
    <dbReference type="NCBI Taxonomy" id="156453"/>
    <lineage>
        <taxon>Bacteria</taxon>
        <taxon>Bacillati</taxon>
        <taxon>Actinomycetota</taxon>
        <taxon>Actinomycetes</taxon>
        <taxon>Kitasatosporales</taxon>
        <taxon>Streptomycetaceae</taxon>
        <taxon>Streptomyces</taxon>
    </lineage>
</organism>